<dbReference type="PANTHER" id="PTHR47219:SF9">
    <property type="entry name" value="GTPASE ACTIVATING PROTEIN AND CENTROSOME-ASSOCIATED, ISOFORM B"/>
    <property type="match status" value="1"/>
</dbReference>
<keyword evidence="1" id="KW-0343">GTPase activation</keyword>
<feature type="region of interest" description="Disordered" evidence="4">
    <location>
        <begin position="209"/>
        <end position="233"/>
    </location>
</feature>
<dbReference type="OrthoDB" id="159449at2759"/>
<dbReference type="InterPro" id="IPR035969">
    <property type="entry name" value="Rab-GAP_TBC_sf"/>
</dbReference>
<dbReference type="SMART" id="SM00164">
    <property type="entry name" value="TBC"/>
    <property type="match status" value="1"/>
</dbReference>
<dbReference type="PANTHER" id="PTHR47219">
    <property type="entry name" value="RAB GTPASE-ACTIVATING PROTEIN 1-LIKE"/>
    <property type="match status" value="1"/>
</dbReference>
<dbReference type="Gene3D" id="1.10.8.270">
    <property type="entry name" value="putative rabgap domain of human tbc1 domain family member 14 like domains"/>
    <property type="match status" value="1"/>
</dbReference>
<feature type="compositionally biased region" description="Basic and acidic residues" evidence="4">
    <location>
        <begin position="1051"/>
        <end position="1060"/>
    </location>
</feature>
<feature type="compositionally biased region" description="Low complexity" evidence="4">
    <location>
        <begin position="778"/>
        <end position="797"/>
    </location>
</feature>
<feature type="domain" description="Rab-GAP TBC" evidence="5">
    <location>
        <begin position="437"/>
        <end position="621"/>
    </location>
</feature>
<sequence>MILFGAVATVMNEKKAMGSEQGVGMGVGVGVGAADMQESRAGRRSCSVEADKQYTWSIKKHTSAAAGTEGEQTTAARDTRRPKTPDTVGTSSSGNDSDLPTPTQESTRPIFVSTTTLHDEPFDDTRLSSSPQPDTPKGPSTPTTPNDEHDLCRDSMTSIALSESSLDYDHLSTEQVTDVLATPRVNGVRRHLRKVSSLDILQNKWAPPDRQSTLFDGDDGPTTIFDTNDGDITPMSAIEFTQGRDLWQTGRDSAGHPNTDFKIHRRSTNATLDSIDLLEPNYISTPALTSPSGSTSQRSSDGSGDDLQVDWQALDKTEEQEKEDRSLPDGAEDESTAFLLARLEQENAKFAADPKAAANKPSLRARAHSRPPSMAHIKKLVADRDAPSVRYSISCASGIPDEVPPMTELEFWAALVQDYPSTAVRLPTLTTTKMRSGIPPPLRGVVWTSMAGARDRDLEEAYERLLGEKSPYEGIINKDVGRSFPGVELFRDAEGEGQRMLGRVLKCFSLHDKDIGYCQGLGFLVGPLLMNMGEREAFCVLVRLMDHYSLRPSFLPSLSGLHMRIYQFSSLLKQHHPKLHEHLADLGIEPAYLSQWFLSCFAVTCPLAMLFRIYDVIFAEGANETVMRVALSLMRRHEEKMLGTTEFEEVMRLLLGREMWDIYGGDSDVLVDDFTSLGDIVTHARLSELEKEFENQSSETVGQSAGFLPDVQAAASRFLGRLWTPGHSSTPSKPIGHVPKPSVSTLSPPTADKGATTTSTGFFGRPTSFLRRSPSKQSIGVIESSSSEDSTSTTGSSAPSLASTAITEPDAPNANDLDTIRESVANSVSTKSKAESMFATTPSLQQQELHAQIEDLLTAIGEMQREHAQLAAMLQREREERSEDQRVMRQIVGKLRKDDKDDRRRTMPPPANKLELEVPPRSRPLSVGDWTNVQLDGSEKQAPEKDELEVLVEKAQDRLQTNVRFSATLETKAQLRSTLARTREELAVAESQSRDLAARLDSSEASLMTVQSEAEDLRSEVRELRQRVNDDFKARQKMEHQLTELKAQARSVERKERLNRAESLQQVPTQSTFAADPQSRKGSVSSLPAGSVANAGGLRELKLGRRDSSSSVQSLRQSSRNPTPISTDLAPPPPPIIRTDSTDYEASPGYSPADPSPASGTQSPAPETSDRLTVHRRGFSQRTSSLATQEVFATTQHEPVPEEALVLELVNAKTSEALARQELDEVKKAMAVAKRRQEDAIARMQAKMEAAKIEAQKAVEEAQAAAQAAKEEAENARLSTMPGVTSPMFSLPPTPFVDGGSPLDTPSATGKVTPAVRTPAEEKVQSDILIPQKAEDKAPAAPSSGGWFWQRRTASRSTNNVSAEETK</sequence>
<dbReference type="FunFam" id="1.10.10.750:FF:000003">
    <property type="entry name" value="GTPase activating protein (Evi5)"/>
    <property type="match status" value="1"/>
</dbReference>
<accession>A0A139H9T4</accession>
<dbReference type="FunFam" id="1.10.8.270:FF:000001">
    <property type="entry name" value="TBC1 domain family member 1"/>
    <property type="match status" value="1"/>
</dbReference>
<dbReference type="Pfam" id="PF00566">
    <property type="entry name" value="RabGAP-TBC"/>
    <property type="match status" value="1"/>
</dbReference>
<evidence type="ECO:0000256" key="4">
    <source>
        <dbReference type="SAM" id="MobiDB-lite"/>
    </source>
</evidence>
<feature type="region of interest" description="Disordered" evidence="4">
    <location>
        <begin position="1045"/>
        <end position="1186"/>
    </location>
</feature>
<dbReference type="FunFam" id="1.10.472.80:FF:000027">
    <property type="entry name" value="GTPase activating protein (Evi5)"/>
    <property type="match status" value="1"/>
</dbReference>
<organism evidence="6 7">
    <name type="scientific">Pseudocercospora musae</name>
    <dbReference type="NCBI Taxonomy" id="113226"/>
    <lineage>
        <taxon>Eukaryota</taxon>
        <taxon>Fungi</taxon>
        <taxon>Dikarya</taxon>
        <taxon>Ascomycota</taxon>
        <taxon>Pezizomycotina</taxon>
        <taxon>Dothideomycetes</taxon>
        <taxon>Dothideomycetidae</taxon>
        <taxon>Mycosphaerellales</taxon>
        <taxon>Mycosphaerellaceae</taxon>
        <taxon>Pseudocercospora</taxon>
    </lineage>
</organism>
<protein>
    <recommendedName>
        <fullName evidence="5">Rab-GAP TBC domain-containing protein</fullName>
    </recommendedName>
</protein>
<dbReference type="InterPro" id="IPR000195">
    <property type="entry name" value="Rab-GAP-TBC_dom"/>
</dbReference>
<feature type="compositionally biased region" description="Polar residues" evidence="4">
    <location>
        <begin position="1355"/>
        <end position="1367"/>
    </location>
</feature>
<keyword evidence="7" id="KW-1185">Reference proteome</keyword>
<reference evidence="6 7" key="1">
    <citation type="submission" date="2015-07" db="EMBL/GenBank/DDBJ databases">
        <title>Comparative genomics of the Sigatoka disease complex on banana suggests a link between parallel evolutionary changes in Pseudocercospora fijiensis and Pseudocercospora eumusae and increased virulence on the banana host.</title>
        <authorList>
            <person name="Chang T.-C."/>
            <person name="Salvucci A."/>
            <person name="Crous P.W."/>
            <person name="Stergiopoulos I."/>
        </authorList>
    </citation>
    <scope>NUCLEOTIDE SEQUENCE [LARGE SCALE GENOMIC DNA]</scope>
    <source>
        <strain evidence="6 7">CBS 116634</strain>
    </source>
</reference>
<evidence type="ECO:0000259" key="5">
    <source>
        <dbReference type="PROSITE" id="PS50086"/>
    </source>
</evidence>
<dbReference type="GO" id="GO:0031267">
    <property type="term" value="F:small GTPase binding"/>
    <property type="evidence" value="ECO:0007669"/>
    <property type="project" value="TreeGrafter"/>
</dbReference>
<dbReference type="Gene3D" id="1.10.10.750">
    <property type="entry name" value="Ypt/Rab-GAP domain of gyp1p, domain 1"/>
    <property type="match status" value="1"/>
</dbReference>
<feature type="compositionally biased region" description="Polar residues" evidence="4">
    <location>
        <begin position="87"/>
        <end position="116"/>
    </location>
</feature>
<dbReference type="Proteomes" id="UP000073492">
    <property type="component" value="Unassembled WGS sequence"/>
</dbReference>
<evidence type="ECO:0000256" key="2">
    <source>
        <dbReference type="ARBA" id="ARBA00023054"/>
    </source>
</evidence>
<feature type="compositionally biased region" description="Basic and acidic residues" evidence="4">
    <location>
        <begin position="117"/>
        <end position="126"/>
    </location>
</feature>
<evidence type="ECO:0000313" key="7">
    <source>
        <dbReference type="Proteomes" id="UP000073492"/>
    </source>
</evidence>
<comment type="caution">
    <text evidence="6">The sequence shown here is derived from an EMBL/GenBank/DDBJ whole genome shotgun (WGS) entry which is preliminary data.</text>
</comment>
<proteinExistence type="predicted"/>
<feature type="region of interest" description="Disordered" evidence="4">
    <location>
        <begin position="1274"/>
        <end position="1367"/>
    </location>
</feature>
<name>A0A139H9T4_9PEZI</name>
<dbReference type="Gene3D" id="1.10.472.80">
    <property type="entry name" value="Ypt/Rab-GAP domain of gyp1p, domain 3"/>
    <property type="match status" value="1"/>
</dbReference>
<dbReference type="EMBL" id="LFZO01000720">
    <property type="protein sequence ID" value="KXS99207.1"/>
    <property type="molecule type" value="Genomic_DNA"/>
</dbReference>
<feature type="region of interest" description="Disordered" evidence="4">
    <location>
        <begin position="283"/>
        <end position="307"/>
    </location>
</feature>
<feature type="compositionally biased region" description="Polar residues" evidence="4">
    <location>
        <begin position="127"/>
        <end position="145"/>
    </location>
</feature>
<feature type="region of interest" description="Disordered" evidence="4">
    <location>
        <begin position="725"/>
        <end position="818"/>
    </location>
</feature>
<dbReference type="InterPro" id="IPR050302">
    <property type="entry name" value="Rab_GAP_TBC_domain"/>
</dbReference>
<feature type="compositionally biased region" description="Low complexity" evidence="4">
    <location>
        <begin position="350"/>
        <end position="361"/>
    </location>
</feature>
<dbReference type="GO" id="GO:0005096">
    <property type="term" value="F:GTPase activator activity"/>
    <property type="evidence" value="ECO:0007669"/>
    <property type="project" value="UniProtKB-KW"/>
</dbReference>
<dbReference type="PROSITE" id="PS50086">
    <property type="entry name" value="TBC_RABGAP"/>
    <property type="match status" value="1"/>
</dbReference>
<keyword evidence="2 3" id="KW-0175">Coiled coil</keyword>
<feature type="compositionally biased region" description="Low complexity" evidence="4">
    <location>
        <begin position="290"/>
        <end position="302"/>
    </location>
</feature>
<feature type="compositionally biased region" description="Polar residues" evidence="4">
    <location>
        <begin position="1062"/>
        <end position="1073"/>
    </location>
</feature>
<dbReference type="SUPFAM" id="SSF47923">
    <property type="entry name" value="Ypt/Rab-GAP domain of gyp1p"/>
    <property type="match status" value="2"/>
</dbReference>
<feature type="compositionally biased region" description="Low complexity" evidence="4">
    <location>
        <begin position="63"/>
        <end position="76"/>
    </location>
</feature>
<evidence type="ECO:0000256" key="1">
    <source>
        <dbReference type="ARBA" id="ARBA00022468"/>
    </source>
</evidence>
<evidence type="ECO:0000256" key="3">
    <source>
        <dbReference type="SAM" id="Coils"/>
    </source>
</evidence>
<feature type="coiled-coil region" evidence="3">
    <location>
        <begin position="846"/>
        <end position="880"/>
    </location>
</feature>
<evidence type="ECO:0000313" key="6">
    <source>
        <dbReference type="EMBL" id="KXS99207.1"/>
    </source>
</evidence>
<feature type="compositionally biased region" description="Low complexity" evidence="4">
    <location>
        <begin position="1109"/>
        <end position="1120"/>
    </location>
</feature>
<feature type="compositionally biased region" description="Basic and acidic residues" evidence="4">
    <location>
        <begin position="1099"/>
        <end position="1108"/>
    </location>
</feature>
<feature type="region of interest" description="Disordered" evidence="4">
    <location>
        <begin position="350"/>
        <end position="372"/>
    </location>
</feature>
<dbReference type="STRING" id="113226.A0A139H9T4"/>
<feature type="region of interest" description="Disordered" evidence="4">
    <location>
        <begin position="60"/>
        <end position="151"/>
    </location>
</feature>
<gene>
    <name evidence="6" type="ORF">AC579_7834</name>
</gene>